<dbReference type="PANTHER" id="PTHR32089:SF112">
    <property type="entry name" value="LYSOZYME-LIKE PROTEIN-RELATED"/>
    <property type="match status" value="1"/>
</dbReference>
<dbReference type="GO" id="GO:0016020">
    <property type="term" value="C:membrane"/>
    <property type="evidence" value="ECO:0007669"/>
    <property type="project" value="InterPro"/>
</dbReference>
<dbReference type="SMART" id="SM00283">
    <property type="entry name" value="MA"/>
    <property type="match status" value="1"/>
</dbReference>
<dbReference type="RefSeq" id="WP_250858370.1">
    <property type="nucleotide sequence ID" value="NZ_JAGSOJ010000001.1"/>
</dbReference>
<reference evidence="4" key="1">
    <citation type="journal article" date="2021" name="mSystems">
        <title>Bacteria and Archaea Synergistically Convert Glycine Betaine to Biogenic Methane in the Formosa Cold Seep of the South China Sea.</title>
        <authorList>
            <person name="Li L."/>
            <person name="Zhang W."/>
            <person name="Zhang S."/>
            <person name="Song L."/>
            <person name="Sun Q."/>
            <person name="Zhang H."/>
            <person name="Xiang H."/>
            <person name="Dong X."/>
        </authorList>
    </citation>
    <scope>NUCLEOTIDE SEQUENCE</scope>
    <source>
        <strain evidence="4">ZWT</strain>
    </source>
</reference>
<evidence type="ECO:0000256" key="2">
    <source>
        <dbReference type="PROSITE-ProRule" id="PRU00284"/>
    </source>
</evidence>
<evidence type="ECO:0000313" key="4">
    <source>
        <dbReference type="EMBL" id="MCM1989374.1"/>
    </source>
</evidence>
<comment type="caution">
    <text evidence="4">The sequence shown here is derived from an EMBL/GenBank/DDBJ whole genome shotgun (WGS) entry which is preliminary data.</text>
</comment>
<dbReference type="AlphaFoldDB" id="A0A9J6NZI8"/>
<dbReference type="Gene3D" id="1.10.287.950">
    <property type="entry name" value="Methyl-accepting chemotaxis protein"/>
    <property type="match status" value="1"/>
</dbReference>
<dbReference type="PANTHER" id="PTHR32089">
    <property type="entry name" value="METHYL-ACCEPTING CHEMOTAXIS PROTEIN MCPB"/>
    <property type="match status" value="1"/>
</dbReference>
<keyword evidence="5" id="KW-1185">Reference proteome</keyword>
<evidence type="ECO:0000259" key="3">
    <source>
        <dbReference type="PROSITE" id="PS50111"/>
    </source>
</evidence>
<organism evidence="4 5">
    <name type="scientific">Oceanirhabdus seepicola</name>
    <dbReference type="NCBI Taxonomy" id="2828781"/>
    <lineage>
        <taxon>Bacteria</taxon>
        <taxon>Bacillati</taxon>
        <taxon>Bacillota</taxon>
        <taxon>Clostridia</taxon>
        <taxon>Eubacteriales</taxon>
        <taxon>Clostridiaceae</taxon>
        <taxon>Oceanirhabdus</taxon>
    </lineage>
</organism>
<sequence length="407" mass="44507">MSKKKILGSYTEVLSKLKEILQEDVMLAISDREKIISYVPDDKDLLRIKVGQSLKHGEPLQQAIEKNTIIKTIVPKEIHGTAFKAVGYPIRNKKGECIGAVGYGKSLEKEDILDSSLRKIVDSFVAVNERMKSTVDGVFEINDIIQDASASSVESFSSIKEVTLSSEDVEKIAEEAKDLSANVKVKAEEGTELVTNIVTKVQSISVSSQEVVEKINSLNNSIKKIETMLDLINQISEQTNLLALNASIEAARAGESGRGFAVVADEVGKLAVQSKSATVEISEVVKSVLDEINDVIHSVQKSNTVVDEGVKTAEETSSNILSIIESIIKVDHIVSKVSTKSKAQRETTEHISTAIENLTNVIEQTASTVNGVGRTIEEQVEKINIHKDEMMNISEKLIYDKENVSIL</sequence>
<accession>A0A9J6NZI8</accession>
<name>A0A9J6NZI8_9CLOT</name>
<evidence type="ECO:0000313" key="5">
    <source>
        <dbReference type="Proteomes" id="UP001056429"/>
    </source>
</evidence>
<dbReference type="Proteomes" id="UP001056429">
    <property type="component" value="Unassembled WGS sequence"/>
</dbReference>
<dbReference type="CDD" id="cd11386">
    <property type="entry name" value="MCP_signal"/>
    <property type="match status" value="1"/>
</dbReference>
<dbReference type="PROSITE" id="PS50111">
    <property type="entry name" value="CHEMOTAXIS_TRANSDUC_2"/>
    <property type="match status" value="1"/>
</dbReference>
<dbReference type="GO" id="GO:0007165">
    <property type="term" value="P:signal transduction"/>
    <property type="evidence" value="ECO:0007669"/>
    <property type="project" value="UniProtKB-KW"/>
</dbReference>
<gene>
    <name evidence="4" type="ORF">KDK92_06450</name>
</gene>
<dbReference type="InterPro" id="IPR004089">
    <property type="entry name" value="MCPsignal_dom"/>
</dbReference>
<feature type="domain" description="Methyl-accepting transducer" evidence="3">
    <location>
        <begin position="123"/>
        <end position="359"/>
    </location>
</feature>
<proteinExistence type="predicted"/>
<reference evidence="4" key="2">
    <citation type="submission" date="2021-04" db="EMBL/GenBank/DDBJ databases">
        <authorList>
            <person name="Dong X."/>
        </authorList>
    </citation>
    <scope>NUCLEOTIDE SEQUENCE</scope>
    <source>
        <strain evidence="4">ZWT</strain>
    </source>
</reference>
<evidence type="ECO:0000256" key="1">
    <source>
        <dbReference type="ARBA" id="ARBA00023224"/>
    </source>
</evidence>
<dbReference type="SUPFAM" id="SSF58104">
    <property type="entry name" value="Methyl-accepting chemotaxis protein (MCP) signaling domain"/>
    <property type="match status" value="1"/>
</dbReference>
<dbReference type="EMBL" id="JAGSOJ010000001">
    <property type="protein sequence ID" value="MCM1989374.1"/>
    <property type="molecule type" value="Genomic_DNA"/>
</dbReference>
<protein>
    <recommendedName>
        <fullName evidence="3">Methyl-accepting transducer domain-containing protein</fullName>
    </recommendedName>
</protein>
<dbReference type="Pfam" id="PF00015">
    <property type="entry name" value="MCPsignal"/>
    <property type="match status" value="1"/>
</dbReference>
<keyword evidence="1 2" id="KW-0807">Transducer</keyword>